<dbReference type="PRINTS" id="PR00455">
    <property type="entry name" value="HTHTETR"/>
</dbReference>
<evidence type="ECO:0000256" key="1">
    <source>
        <dbReference type="ARBA" id="ARBA00022491"/>
    </source>
</evidence>
<evidence type="ECO:0000256" key="2">
    <source>
        <dbReference type="ARBA" id="ARBA00023015"/>
    </source>
</evidence>
<keyword evidence="3 5" id="KW-0238">DNA-binding</keyword>
<reference evidence="8 9" key="1">
    <citation type="submission" date="2019-06" db="EMBL/GenBank/DDBJ databases">
        <title>Quisquiliibacterium sp. nov., isolated from a maize field.</title>
        <authorList>
            <person name="Lin S.-Y."/>
            <person name="Tsai C.-F."/>
            <person name="Young C.-C."/>
        </authorList>
    </citation>
    <scope>NUCLEOTIDE SEQUENCE [LARGE SCALE GENOMIC DNA]</scope>
    <source>
        <strain evidence="8 9">CC-CFT501</strain>
    </source>
</reference>
<dbReference type="InterPro" id="IPR009057">
    <property type="entry name" value="Homeodomain-like_sf"/>
</dbReference>
<evidence type="ECO:0000259" key="7">
    <source>
        <dbReference type="PROSITE" id="PS50977"/>
    </source>
</evidence>
<gene>
    <name evidence="8" type="ORF">FHP08_10870</name>
</gene>
<dbReference type="InterPro" id="IPR049513">
    <property type="entry name" value="TetR_C_40"/>
</dbReference>
<keyword evidence="1" id="KW-0678">Repressor</keyword>
<dbReference type="Proteomes" id="UP000321548">
    <property type="component" value="Unassembled WGS sequence"/>
</dbReference>
<dbReference type="InterPro" id="IPR001647">
    <property type="entry name" value="HTH_TetR"/>
</dbReference>
<evidence type="ECO:0000256" key="4">
    <source>
        <dbReference type="ARBA" id="ARBA00023163"/>
    </source>
</evidence>
<protein>
    <submittedName>
        <fullName evidence="8">TetR/AcrR family transcriptional regulator</fullName>
    </submittedName>
</protein>
<comment type="caution">
    <text evidence="8">The sequence shown here is derived from an EMBL/GenBank/DDBJ whole genome shotgun (WGS) entry which is preliminary data.</text>
</comment>
<keyword evidence="2" id="KW-0805">Transcription regulation</keyword>
<dbReference type="Pfam" id="PF21306">
    <property type="entry name" value="TetR_C_40"/>
    <property type="match status" value="1"/>
</dbReference>
<dbReference type="GO" id="GO:0000976">
    <property type="term" value="F:transcription cis-regulatory region binding"/>
    <property type="evidence" value="ECO:0007669"/>
    <property type="project" value="TreeGrafter"/>
</dbReference>
<feature type="domain" description="HTH tetR-type" evidence="7">
    <location>
        <begin position="34"/>
        <end position="94"/>
    </location>
</feature>
<dbReference type="PANTHER" id="PTHR30055">
    <property type="entry name" value="HTH-TYPE TRANSCRIPTIONAL REGULATOR RUTR"/>
    <property type="match status" value="1"/>
</dbReference>
<evidence type="ECO:0000313" key="9">
    <source>
        <dbReference type="Proteomes" id="UP000321548"/>
    </source>
</evidence>
<dbReference type="PROSITE" id="PS50977">
    <property type="entry name" value="HTH_TETR_2"/>
    <property type="match status" value="1"/>
</dbReference>
<dbReference type="Pfam" id="PF00440">
    <property type="entry name" value="TetR_N"/>
    <property type="match status" value="1"/>
</dbReference>
<dbReference type="EMBL" id="VDUY01000004">
    <property type="protein sequence ID" value="TXL65293.1"/>
    <property type="molecule type" value="Genomic_DNA"/>
</dbReference>
<keyword evidence="4" id="KW-0804">Transcription</keyword>
<evidence type="ECO:0000256" key="6">
    <source>
        <dbReference type="SAM" id="MobiDB-lite"/>
    </source>
</evidence>
<dbReference type="InterPro" id="IPR050109">
    <property type="entry name" value="HTH-type_TetR-like_transc_reg"/>
</dbReference>
<keyword evidence="9" id="KW-1185">Reference proteome</keyword>
<organism evidence="8 9">
    <name type="scientific">Zeimonas arvi</name>
    <dbReference type="NCBI Taxonomy" id="2498847"/>
    <lineage>
        <taxon>Bacteria</taxon>
        <taxon>Pseudomonadati</taxon>
        <taxon>Pseudomonadota</taxon>
        <taxon>Betaproteobacteria</taxon>
        <taxon>Burkholderiales</taxon>
        <taxon>Burkholderiaceae</taxon>
        <taxon>Zeimonas</taxon>
    </lineage>
</organism>
<dbReference type="SUPFAM" id="SSF46689">
    <property type="entry name" value="Homeodomain-like"/>
    <property type="match status" value="1"/>
</dbReference>
<dbReference type="Gene3D" id="1.10.357.10">
    <property type="entry name" value="Tetracycline Repressor, domain 2"/>
    <property type="match status" value="1"/>
</dbReference>
<name>A0A5C8NVX5_9BURK</name>
<feature type="DNA-binding region" description="H-T-H motif" evidence="5">
    <location>
        <begin position="57"/>
        <end position="76"/>
    </location>
</feature>
<dbReference type="GO" id="GO:0003700">
    <property type="term" value="F:DNA-binding transcription factor activity"/>
    <property type="evidence" value="ECO:0007669"/>
    <property type="project" value="TreeGrafter"/>
</dbReference>
<dbReference type="OrthoDB" id="9809772at2"/>
<dbReference type="PANTHER" id="PTHR30055:SF175">
    <property type="entry name" value="HTH-TYPE TRANSCRIPTIONAL REPRESSOR KSTR2"/>
    <property type="match status" value="1"/>
</dbReference>
<accession>A0A5C8NVX5</accession>
<evidence type="ECO:0000256" key="5">
    <source>
        <dbReference type="PROSITE-ProRule" id="PRU00335"/>
    </source>
</evidence>
<feature type="compositionally biased region" description="Basic and acidic residues" evidence="6">
    <location>
        <begin position="26"/>
        <end position="35"/>
    </location>
</feature>
<evidence type="ECO:0000256" key="3">
    <source>
        <dbReference type="ARBA" id="ARBA00023125"/>
    </source>
</evidence>
<proteinExistence type="predicted"/>
<dbReference type="AlphaFoldDB" id="A0A5C8NVX5"/>
<feature type="region of interest" description="Disordered" evidence="6">
    <location>
        <begin position="1"/>
        <end position="35"/>
    </location>
</feature>
<evidence type="ECO:0000313" key="8">
    <source>
        <dbReference type="EMBL" id="TXL65293.1"/>
    </source>
</evidence>
<sequence length="236" mass="25525">MNATHNFGMPSMPPLPAALASGLRPPEPRPGKRERTRLQLVEAAIKVFSARGVAGSTVQEIASVAGMTTGTFYNHFNTRDDLTRAVAATLMHTLCERIAESFEHVAEGAERMAIGQRRYMWLARESPAWALLLMDVSAVAPELIAGIRSYVLADLRLGVRQKSFRITTEDAALDMIQGATSLAIRRIATGQARDKHDIATATMVLRGLGMPAGEAAEVARRPLPPLGVEAISATRR</sequence>